<protein>
    <submittedName>
        <fullName evidence="1">Uncharacterized protein</fullName>
    </submittedName>
</protein>
<evidence type="ECO:0000313" key="1">
    <source>
        <dbReference type="EMBL" id="RUR34912.1"/>
    </source>
</evidence>
<dbReference type="Proteomes" id="UP000287023">
    <property type="component" value="Unassembled WGS sequence"/>
</dbReference>
<organism evidence="1 2">
    <name type="scientific">Vreelandella nanhaiensis</name>
    <dbReference type="NCBI Taxonomy" id="1258546"/>
    <lineage>
        <taxon>Bacteria</taxon>
        <taxon>Pseudomonadati</taxon>
        <taxon>Pseudomonadota</taxon>
        <taxon>Gammaproteobacteria</taxon>
        <taxon>Oceanospirillales</taxon>
        <taxon>Halomonadaceae</taxon>
        <taxon>Vreelandella</taxon>
    </lineage>
</organism>
<reference evidence="1 2" key="1">
    <citation type="submission" date="2018-12" db="EMBL/GenBank/DDBJ databases">
        <title>three novel Halomonas strain isolated from plants.</title>
        <authorList>
            <person name="Sun C."/>
        </authorList>
    </citation>
    <scope>NUCLEOTIDE SEQUENCE [LARGE SCALE GENOMIC DNA]</scope>
    <source>
        <strain evidence="1 2">JCM 18142</strain>
    </source>
</reference>
<keyword evidence="2" id="KW-1185">Reference proteome</keyword>
<dbReference type="AlphaFoldDB" id="A0A433KZ03"/>
<gene>
    <name evidence="1" type="ORF">ELY38_00200</name>
</gene>
<name>A0A433KZ03_9GAMM</name>
<evidence type="ECO:0000313" key="2">
    <source>
        <dbReference type="Proteomes" id="UP000287023"/>
    </source>
</evidence>
<sequence length="118" mass="13386">METFGERLETIIYSRRGGNFGEYLGVEGLSRRVRISEQVFKVRSCVDVDSDWMWEVTHEPSGLSERSNERWGLCFAADRLARVVRRESAWKLPTGPEVTPIPMAAFLASRQQGATAHV</sequence>
<proteinExistence type="predicted"/>
<dbReference type="OrthoDB" id="6162993at2"/>
<comment type="caution">
    <text evidence="1">The sequence shown here is derived from an EMBL/GenBank/DDBJ whole genome shotgun (WGS) entry which is preliminary data.</text>
</comment>
<accession>A0A433KZ03</accession>
<dbReference type="RefSeq" id="WP_035557876.1">
    <property type="nucleotide sequence ID" value="NZ_RZHF01000001.1"/>
</dbReference>
<dbReference type="EMBL" id="RZHF01000001">
    <property type="protein sequence ID" value="RUR34912.1"/>
    <property type="molecule type" value="Genomic_DNA"/>
</dbReference>